<dbReference type="Pfam" id="PF24585">
    <property type="entry name" value="YunG"/>
    <property type="match status" value="1"/>
</dbReference>
<proteinExistence type="predicted"/>
<comment type="caution">
    <text evidence="1">The sequence shown here is derived from an EMBL/GenBank/DDBJ whole genome shotgun (WGS) entry which is preliminary data.</text>
</comment>
<name>A0ABX0FBE7_9BACL</name>
<evidence type="ECO:0008006" key="3">
    <source>
        <dbReference type="Google" id="ProtNLM"/>
    </source>
</evidence>
<evidence type="ECO:0000313" key="2">
    <source>
        <dbReference type="Proteomes" id="UP000800303"/>
    </source>
</evidence>
<protein>
    <recommendedName>
        <fullName evidence="3">YunG</fullName>
    </recommendedName>
</protein>
<evidence type="ECO:0000313" key="1">
    <source>
        <dbReference type="EMBL" id="NGZ77695.1"/>
    </source>
</evidence>
<accession>A0ABX0FBE7</accession>
<dbReference type="RefSeq" id="WP_166278583.1">
    <property type="nucleotide sequence ID" value="NZ_JAAFGS010000010.1"/>
</dbReference>
<reference evidence="1 2" key="1">
    <citation type="submission" date="2020-01" db="EMBL/GenBank/DDBJ databases">
        <title>Polyphasic characterisation and genomic insights into a novel alkali tolerant bacterium VR-M41.</title>
        <authorList>
            <person name="Vemuluri V.R."/>
        </authorList>
    </citation>
    <scope>NUCLEOTIDE SEQUENCE [LARGE SCALE GENOMIC DNA]</scope>
    <source>
        <strain evidence="1 2">VR-M41</strain>
    </source>
</reference>
<keyword evidence="2" id="KW-1185">Reference proteome</keyword>
<gene>
    <name evidence="1" type="ORF">GYN08_20590</name>
</gene>
<dbReference type="Proteomes" id="UP000800303">
    <property type="component" value="Unassembled WGS sequence"/>
</dbReference>
<dbReference type="InterPro" id="IPR056238">
    <property type="entry name" value="YunG-like"/>
</dbReference>
<dbReference type="EMBL" id="JAAFGS010000010">
    <property type="protein sequence ID" value="NGZ77695.1"/>
    <property type="molecule type" value="Genomic_DNA"/>
</dbReference>
<organism evidence="1 2">
    <name type="scientific">Saccharibacillus alkalitolerans</name>
    <dbReference type="NCBI Taxonomy" id="2705290"/>
    <lineage>
        <taxon>Bacteria</taxon>
        <taxon>Bacillati</taxon>
        <taxon>Bacillota</taxon>
        <taxon>Bacilli</taxon>
        <taxon>Bacillales</taxon>
        <taxon>Paenibacillaceae</taxon>
        <taxon>Saccharibacillus</taxon>
    </lineage>
</organism>
<sequence>MNNINHEKILKALFEAWSIESSSKWTVSNPASGQCGVTAIVIQEIFGGEIVRTKISDGAWHYYNEIHHRRYDFTESQFDVAPQYEDIRSTREEAFSDTNLDQYTYLIKSFKNALGMV</sequence>